<reference evidence="2" key="1">
    <citation type="journal article" date="2023" name="Mol. Phylogenet. Evol.">
        <title>Genome-scale phylogeny and comparative genomics of the fungal order Sordariales.</title>
        <authorList>
            <person name="Hensen N."/>
            <person name="Bonometti L."/>
            <person name="Westerberg I."/>
            <person name="Brannstrom I.O."/>
            <person name="Guillou S."/>
            <person name="Cros-Aarteil S."/>
            <person name="Calhoun S."/>
            <person name="Haridas S."/>
            <person name="Kuo A."/>
            <person name="Mondo S."/>
            <person name="Pangilinan J."/>
            <person name="Riley R."/>
            <person name="LaButti K."/>
            <person name="Andreopoulos B."/>
            <person name="Lipzen A."/>
            <person name="Chen C."/>
            <person name="Yan M."/>
            <person name="Daum C."/>
            <person name="Ng V."/>
            <person name="Clum A."/>
            <person name="Steindorff A."/>
            <person name="Ohm R.A."/>
            <person name="Martin F."/>
            <person name="Silar P."/>
            <person name="Natvig D.O."/>
            <person name="Lalanne C."/>
            <person name="Gautier V."/>
            <person name="Ament-Velasquez S.L."/>
            <person name="Kruys A."/>
            <person name="Hutchinson M.I."/>
            <person name="Powell A.J."/>
            <person name="Barry K."/>
            <person name="Miller A.N."/>
            <person name="Grigoriev I.V."/>
            <person name="Debuchy R."/>
            <person name="Gladieux P."/>
            <person name="Hiltunen Thoren M."/>
            <person name="Johannesson H."/>
        </authorList>
    </citation>
    <scope>NUCLEOTIDE SEQUENCE</scope>
    <source>
        <strain evidence="2">CBS 314.62</strain>
    </source>
</reference>
<feature type="signal peptide" evidence="1">
    <location>
        <begin position="1"/>
        <end position="22"/>
    </location>
</feature>
<dbReference type="Proteomes" id="UP001270362">
    <property type="component" value="Unassembled WGS sequence"/>
</dbReference>
<reference evidence="2" key="2">
    <citation type="submission" date="2023-06" db="EMBL/GenBank/DDBJ databases">
        <authorList>
            <consortium name="Lawrence Berkeley National Laboratory"/>
            <person name="Haridas S."/>
            <person name="Hensen N."/>
            <person name="Bonometti L."/>
            <person name="Westerberg I."/>
            <person name="Brannstrom I.O."/>
            <person name="Guillou S."/>
            <person name="Cros-Aarteil S."/>
            <person name="Calhoun S."/>
            <person name="Kuo A."/>
            <person name="Mondo S."/>
            <person name="Pangilinan J."/>
            <person name="Riley R."/>
            <person name="Labutti K."/>
            <person name="Andreopoulos B."/>
            <person name="Lipzen A."/>
            <person name="Chen C."/>
            <person name="Yanf M."/>
            <person name="Daum C."/>
            <person name="Ng V."/>
            <person name="Clum A."/>
            <person name="Steindorff A."/>
            <person name="Ohm R."/>
            <person name="Martin F."/>
            <person name="Silar P."/>
            <person name="Natvig D."/>
            <person name="Lalanne C."/>
            <person name="Gautier V."/>
            <person name="Ament-Velasquez S.L."/>
            <person name="Kruys A."/>
            <person name="Hutchinson M.I."/>
            <person name="Powell A.J."/>
            <person name="Barry K."/>
            <person name="Miller A.N."/>
            <person name="Grigoriev I.V."/>
            <person name="Debuchy R."/>
            <person name="Gladieux P."/>
            <person name="Thoren M.H."/>
            <person name="Johannesson H."/>
        </authorList>
    </citation>
    <scope>NUCLEOTIDE SEQUENCE</scope>
    <source>
        <strain evidence="2">CBS 314.62</strain>
    </source>
</reference>
<sequence>MGGWMSCCCWLLLLLLLLWVDGWGPKVSRNQSDGLLERCGQSGRVRCYWVPTMELVQSSSSQPVTRAQSRHGPSLLRVLYPVLQL</sequence>
<proteinExistence type="predicted"/>
<comment type="caution">
    <text evidence="2">The sequence shown here is derived from an EMBL/GenBank/DDBJ whole genome shotgun (WGS) entry which is preliminary data.</text>
</comment>
<accession>A0AAE0X2I9</accession>
<protein>
    <recommendedName>
        <fullName evidence="4">Secreted protein</fullName>
    </recommendedName>
</protein>
<dbReference type="AlphaFoldDB" id="A0AAE0X2I9"/>
<gene>
    <name evidence="2" type="ORF">B0T22DRAFT_468383</name>
</gene>
<keyword evidence="3" id="KW-1185">Reference proteome</keyword>
<organism evidence="2 3">
    <name type="scientific">Podospora appendiculata</name>
    <dbReference type="NCBI Taxonomy" id="314037"/>
    <lineage>
        <taxon>Eukaryota</taxon>
        <taxon>Fungi</taxon>
        <taxon>Dikarya</taxon>
        <taxon>Ascomycota</taxon>
        <taxon>Pezizomycotina</taxon>
        <taxon>Sordariomycetes</taxon>
        <taxon>Sordariomycetidae</taxon>
        <taxon>Sordariales</taxon>
        <taxon>Podosporaceae</taxon>
        <taxon>Podospora</taxon>
    </lineage>
</organism>
<evidence type="ECO:0008006" key="4">
    <source>
        <dbReference type="Google" id="ProtNLM"/>
    </source>
</evidence>
<evidence type="ECO:0000256" key="1">
    <source>
        <dbReference type="SAM" id="SignalP"/>
    </source>
</evidence>
<dbReference type="EMBL" id="JAULSO010000004">
    <property type="protein sequence ID" value="KAK3683614.1"/>
    <property type="molecule type" value="Genomic_DNA"/>
</dbReference>
<name>A0AAE0X2I9_9PEZI</name>
<evidence type="ECO:0000313" key="3">
    <source>
        <dbReference type="Proteomes" id="UP001270362"/>
    </source>
</evidence>
<keyword evidence="1" id="KW-0732">Signal</keyword>
<evidence type="ECO:0000313" key="2">
    <source>
        <dbReference type="EMBL" id="KAK3683614.1"/>
    </source>
</evidence>
<feature type="chain" id="PRO_5042255789" description="Secreted protein" evidence="1">
    <location>
        <begin position="23"/>
        <end position="85"/>
    </location>
</feature>